<comment type="subcellular location">
    <subcellularLocation>
        <location evidence="1">Membrane</location>
        <topology evidence="1">Single-pass membrane protein</topology>
    </subcellularLocation>
</comment>
<sequence length="177" mass="19021">MMPVPIGNPGTWITADDYPPEAVRANRSGRVVADVDVGSDGKVISCKVSESSGTTSLDLKTCEIVMERGRFNPATDMKGRPTAGTYHMPVSWLVPDSAPPIDLTSGKFEQVTEFESVIGTDGNIVSCRVITKSDAAQPDPCMKLVPGSPTYSNYIRNGQPSRTIVHYRYSAVAKPAD</sequence>
<dbReference type="EMBL" id="CABVLI010000043">
    <property type="protein sequence ID" value="VVT23864.1"/>
    <property type="molecule type" value="Genomic_DNA"/>
</dbReference>
<organism evidence="6 7">
    <name type="scientific">Sphingomonas aurantiaca</name>
    <dbReference type="NCBI Taxonomy" id="185949"/>
    <lineage>
        <taxon>Bacteria</taxon>
        <taxon>Pseudomonadati</taxon>
        <taxon>Pseudomonadota</taxon>
        <taxon>Alphaproteobacteria</taxon>
        <taxon>Sphingomonadales</taxon>
        <taxon>Sphingomonadaceae</taxon>
        <taxon>Sphingomonas</taxon>
    </lineage>
</organism>
<evidence type="ECO:0000313" key="6">
    <source>
        <dbReference type="EMBL" id="VVT23864.1"/>
    </source>
</evidence>
<keyword evidence="4" id="KW-0472">Membrane</keyword>
<dbReference type="SUPFAM" id="SSF74653">
    <property type="entry name" value="TolA/TonB C-terminal domain"/>
    <property type="match status" value="1"/>
</dbReference>
<keyword evidence="3" id="KW-1133">Transmembrane helix</keyword>
<proteinExistence type="predicted"/>
<dbReference type="GO" id="GO:0055085">
    <property type="term" value="P:transmembrane transport"/>
    <property type="evidence" value="ECO:0007669"/>
    <property type="project" value="InterPro"/>
</dbReference>
<protein>
    <recommendedName>
        <fullName evidence="5">TonB C-terminal domain-containing protein</fullName>
    </recommendedName>
</protein>
<gene>
    <name evidence="6" type="ORF">SPHINGO391_480023</name>
</gene>
<evidence type="ECO:0000256" key="4">
    <source>
        <dbReference type="ARBA" id="ARBA00023136"/>
    </source>
</evidence>
<dbReference type="InterPro" id="IPR006260">
    <property type="entry name" value="TonB/TolA_C"/>
</dbReference>
<name>A0A5E7ZXJ0_9SPHN</name>
<feature type="domain" description="TonB C-terminal" evidence="5">
    <location>
        <begin position="17"/>
        <end position="92"/>
    </location>
</feature>
<dbReference type="NCBIfam" id="TIGR01352">
    <property type="entry name" value="tonB_Cterm"/>
    <property type="match status" value="1"/>
</dbReference>
<evidence type="ECO:0000259" key="5">
    <source>
        <dbReference type="Pfam" id="PF03544"/>
    </source>
</evidence>
<evidence type="ECO:0000256" key="3">
    <source>
        <dbReference type="ARBA" id="ARBA00022989"/>
    </source>
</evidence>
<reference evidence="6 7" key="1">
    <citation type="submission" date="2019-09" db="EMBL/GenBank/DDBJ databases">
        <authorList>
            <person name="Dittami M. S."/>
        </authorList>
    </citation>
    <scope>NUCLEOTIDE SEQUENCE [LARGE SCALE GENOMIC DNA]</scope>
    <source>
        <strain evidence="6">SPHINGO391</strain>
    </source>
</reference>
<accession>A0A5E7ZXJ0</accession>
<dbReference type="GO" id="GO:0016020">
    <property type="term" value="C:membrane"/>
    <property type="evidence" value="ECO:0007669"/>
    <property type="project" value="UniProtKB-SubCell"/>
</dbReference>
<evidence type="ECO:0000256" key="2">
    <source>
        <dbReference type="ARBA" id="ARBA00022692"/>
    </source>
</evidence>
<evidence type="ECO:0000313" key="7">
    <source>
        <dbReference type="Proteomes" id="UP000326857"/>
    </source>
</evidence>
<dbReference type="Proteomes" id="UP000326857">
    <property type="component" value="Unassembled WGS sequence"/>
</dbReference>
<dbReference type="Gene3D" id="3.30.1150.10">
    <property type="match status" value="1"/>
</dbReference>
<keyword evidence="2" id="KW-0812">Transmembrane</keyword>
<dbReference type="AlphaFoldDB" id="A0A5E7ZXJ0"/>
<dbReference type="InterPro" id="IPR037682">
    <property type="entry name" value="TonB_C"/>
</dbReference>
<dbReference type="Pfam" id="PF03544">
    <property type="entry name" value="TonB_C"/>
    <property type="match status" value="1"/>
</dbReference>
<evidence type="ECO:0000256" key="1">
    <source>
        <dbReference type="ARBA" id="ARBA00004167"/>
    </source>
</evidence>